<reference evidence="2" key="2">
    <citation type="submission" date="2023-02" db="EMBL/GenBank/DDBJ databases">
        <authorList>
            <person name="Sun Q."/>
            <person name="Mori K."/>
        </authorList>
    </citation>
    <scope>NUCLEOTIDE SEQUENCE</scope>
    <source>
        <strain evidence="2">NBRC 112290</strain>
    </source>
</reference>
<comment type="caution">
    <text evidence="2">The sequence shown here is derived from an EMBL/GenBank/DDBJ whole genome shotgun (WGS) entry which is preliminary data.</text>
</comment>
<proteinExistence type="predicted"/>
<gene>
    <name evidence="2" type="ORF">GCM10025875_32250</name>
</gene>
<keyword evidence="1" id="KW-0472">Membrane</keyword>
<dbReference type="Proteomes" id="UP001157161">
    <property type="component" value="Unassembled WGS sequence"/>
</dbReference>
<dbReference type="EMBL" id="BSUM01000001">
    <property type="protein sequence ID" value="GMA33233.1"/>
    <property type="molecule type" value="Genomic_DNA"/>
</dbReference>
<evidence type="ECO:0000313" key="2">
    <source>
        <dbReference type="EMBL" id="GMA33233.1"/>
    </source>
</evidence>
<dbReference type="RefSeq" id="WP_284251913.1">
    <property type="nucleotide sequence ID" value="NZ_BSUM01000001.1"/>
</dbReference>
<dbReference type="AlphaFoldDB" id="A0AA38CRY8"/>
<name>A0AA38CRY8_9MICO</name>
<evidence type="ECO:0008006" key="4">
    <source>
        <dbReference type="Google" id="ProtNLM"/>
    </source>
</evidence>
<protein>
    <recommendedName>
        <fullName evidence="4">DUF3137 domain-containing protein</fullName>
    </recommendedName>
</protein>
<feature type="transmembrane region" description="Helical" evidence="1">
    <location>
        <begin position="106"/>
        <end position="131"/>
    </location>
</feature>
<accession>A0AA38CRY8</accession>
<organism evidence="2 3">
    <name type="scientific">Litorihabitans aurantiacus</name>
    <dbReference type="NCBI Taxonomy" id="1930061"/>
    <lineage>
        <taxon>Bacteria</taxon>
        <taxon>Bacillati</taxon>
        <taxon>Actinomycetota</taxon>
        <taxon>Actinomycetes</taxon>
        <taxon>Micrococcales</taxon>
        <taxon>Beutenbergiaceae</taxon>
        <taxon>Litorihabitans</taxon>
    </lineage>
</organism>
<keyword evidence="3" id="KW-1185">Reference proteome</keyword>
<keyword evidence="1" id="KW-1133">Transmembrane helix</keyword>
<evidence type="ECO:0000313" key="3">
    <source>
        <dbReference type="Proteomes" id="UP001157161"/>
    </source>
</evidence>
<keyword evidence="1" id="KW-0812">Transmembrane</keyword>
<evidence type="ECO:0000256" key="1">
    <source>
        <dbReference type="SAM" id="Phobius"/>
    </source>
</evidence>
<sequence>MSMDERTDGRADDLASEVDGVGTHHLDTPLTATLPLSELRRRPTRAEVETLLRDAAAGRHGRGWKRAVTQRTISPRAAALLAATVIGGVFLIAVLVSVVQGDGDDALLGLGISAVLTAVGAALAAWGAAAARRRRWRRHARFATFARAAGMHLRLFAHTETVPRAIRRRPKEHGITRDAVHADVMSARIGGYQLLAGTRTTDVKRGDDTTTYHLHWAGLRALDGEVATPLFEADPRWIGLRSWCEQEAGRHPVRLWLADGWLLLGRESHRDDLSTFATLVAGLDVALELLAEGPAGAGPIEDARS</sequence>
<feature type="transmembrane region" description="Helical" evidence="1">
    <location>
        <begin position="78"/>
        <end position="100"/>
    </location>
</feature>
<reference evidence="2" key="1">
    <citation type="journal article" date="2014" name="Int. J. Syst. Evol. Microbiol.">
        <title>Complete genome sequence of Corynebacterium casei LMG S-19264T (=DSM 44701T), isolated from a smear-ripened cheese.</title>
        <authorList>
            <consortium name="US DOE Joint Genome Institute (JGI-PGF)"/>
            <person name="Walter F."/>
            <person name="Albersmeier A."/>
            <person name="Kalinowski J."/>
            <person name="Ruckert C."/>
        </authorList>
    </citation>
    <scope>NUCLEOTIDE SEQUENCE</scope>
    <source>
        <strain evidence="2">NBRC 112290</strain>
    </source>
</reference>